<reference evidence="2 4" key="1">
    <citation type="submission" date="2015-09" db="EMBL/GenBank/DDBJ databases">
        <authorList>
            <consortium name="Swine Surveillance"/>
        </authorList>
    </citation>
    <scope>NUCLEOTIDE SEQUENCE [LARGE SCALE GENOMIC DNA]</scope>
    <source>
        <strain evidence="2 4">CECT 8399</strain>
    </source>
</reference>
<proteinExistence type="predicted"/>
<evidence type="ECO:0000313" key="5">
    <source>
        <dbReference type="Proteomes" id="UP001058514"/>
    </source>
</evidence>
<dbReference type="RefSeq" id="WP_058284693.1">
    <property type="nucleotide sequence ID" value="NZ_CP081053.1"/>
</dbReference>
<dbReference type="EMBL" id="CYSR01000007">
    <property type="protein sequence ID" value="CUH98455.1"/>
    <property type="molecule type" value="Genomic_DNA"/>
</dbReference>
<dbReference type="Proteomes" id="UP001058514">
    <property type="component" value="Plasmid unnamed2"/>
</dbReference>
<dbReference type="SUPFAM" id="SSF46785">
    <property type="entry name" value="Winged helix' DNA-binding domain"/>
    <property type="match status" value="1"/>
</dbReference>
<dbReference type="Pfam" id="PF11638">
    <property type="entry name" value="DnaA_N"/>
    <property type="match status" value="1"/>
</dbReference>
<dbReference type="InterPro" id="IPR024633">
    <property type="entry name" value="DnaA_N_dom"/>
</dbReference>
<dbReference type="STRING" id="1396826.PHA8399_00569"/>
<evidence type="ECO:0000313" key="2">
    <source>
        <dbReference type="EMBL" id="CUH98455.1"/>
    </source>
</evidence>
<keyword evidence="5" id="KW-1185">Reference proteome</keyword>
<keyword evidence="3" id="KW-0614">Plasmid</keyword>
<gene>
    <name evidence="3" type="ORF">K3718_19515</name>
    <name evidence="2" type="ORF">PHA8399_00569</name>
</gene>
<dbReference type="Proteomes" id="UP000051326">
    <property type="component" value="Unassembled WGS sequence"/>
</dbReference>
<dbReference type="InterPro" id="IPR036390">
    <property type="entry name" value="WH_DNA-bd_sf"/>
</dbReference>
<evidence type="ECO:0000313" key="4">
    <source>
        <dbReference type="Proteomes" id="UP000051326"/>
    </source>
</evidence>
<dbReference type="Gene3D" id="3.30.300.180">
    <property type="match status" value="1"/>
</dbReference>
<evidence type="ECO:0000259" key="1">
    <source>
        <dbReference type="Pfam" id="PF11638"/>
    </source>
</evidence>
<organism evidence="2 4">
    <name type="scientific">Leisingera aquaemixtae</name>
    <dbReference type="NCBI Taxonomy" id="1396826"/>
    <lineage>
        <taxon>Bacteria</taxon>
        <taxon>Pseudomonadati</taxon>
        <taxon>Pseudomonadota</taxon>
        <taxon>Alphaproteobacteria</taxon>
        <taxon>Rhodobacterales</taxon>
        <taxon>Roseobacteraceae</taxon>
        <taxon>Leisingera</taxon>
    </lineage>
</organism>
<protein>
    <recommendedName>
        <fullName evidence="1">DnaA N-terminal domain-containing protein</fullName>
    </recommendedName>
</protein>
<reference evidence="3" key="2">
    <citation type="submission" date="2021-08" db="EMBL/GenBank/DDBJ databases">
        <authorList>
            <person name="Nwanade C."/>
            <person name="Wang M."/>
            <person name="Masoudi A."/>
            <person name="Yu Z."/>
            <person name="Liu J."/>
        </authorList>
    </citation>
    <scope>NUCLEOTIDE SEQUENCE</scope>
    <source>
        <strain evidence="3">S166</strain>
        <plasmid evidence="3">unnamed2</plasmid>
    </source>
</reference>
<geneLocation type="plasmid" evidence="3 5">
    <name>unnamed2</name>
</geneLocation>
<evidence type="ECO:0000313" key="3">
    <source>
        <dbReference type="EMBL" id="UWQ43675.1"/>
    </source>
</evidence>
<dbReference type="AlphaFoldDB" id="A0A0P1H619"/>
<dbReference type="EMBL" id="CP081053">
    <property type="protein sequence ID" value="UWQ43675.1"/>
    <property type="molecule type" value="Genomic_DNA"/>
</dbReference>
<name>A0A0P1H619_9RHOB</name>
<dbReference type="InterPro" id="IPR038454">
    <property type="entry name" value="DnaA_N_sf"/>
</dbReference>
<sequence>MLAKRPAGRNASALKYDILTAMGAYALGQGKGAQKLVLRFMTLMTARYNWQRDELAVGQREIARLWDVDERTVKREMAKLRGWGWLVVKRQGARGRVTEYGIDLERLLADTEERWGAVGPDFEHRMQGADEPAPNVVPLRPGAVPPAPDVSDGSEWSLAKAVLHAEDPANYASWVQGLERAGRAGGRLVLKAPSRFHANYVMSHLMPRLLAACRDVDGEVSAIVVEA</sequence>
<feature type="domain" description="DnaA N-terminal" evidence="1">
    <location>
        <begin position="167"/>
        <end position="214"/>
    </location>
</feature>
<accession>A0A0P1H619</accession>